<feature type="domain" description="Dienelactone hydrolase" evidence="1">
    <location>
        <begin position="32"/>
        <end position="243"/>
    </location>
</feature>
<dbReference type="SUPFAM" id="SSF53474">
    <property type="entry name" value="alpha/beta-Hydrolases"/>
    <property type="match status" value="1"/>
</dbReference>
<dbReference type="GO" id="GO:0016787">
    <property type="term" value="F:hydrolase activity"/>
    <property type="evidence" value="ECO:0007669"/>
    <property type="project" value="InterPro"/>
</dbReference>
<reference evidence="3" key="1">
    <citation type="journal article" date="2015" name="Genome Announc.">
        <title>Draft genome sequence of Talaromyces cellulolyticus strain Y-94, a source of lignocellulosic biomass-degrading enzymes.</title>
        <authorList>
            <person name="Fujii T."/>
            <person name="Koike H."/>
            <person name="Sawayama S."/>
            <person name="Yano S."/>
            <person name="Inoue H."/>
        </authorList>
    </citation>
    <scope>NUCLEOTIDE SEQUENCE [LARGE SCALE GENOMIC DNA]</scope>
    <source>
        <strain evidence="3">Y-94</strain>
    </source>
</reference>
<dbReference type="InterPro" id="IPR029058">
    <property type="entry name" value="AB_hydrolase_fold"/>
</dbReference>
<protein>
    <submittedName>
        <fullName evidence="2">Endo-1,3-1,4-beta-D-glucanase</fullName>
    </submittedName>
</protein>
<dbReference type="PANTHER" id="PTHR17630">
    <property type="entry name" value="DIENELACTONE HYDROLASE"/>
    <property type="match status" value="1"/>
</dbReference>
<dbReference type="Pfam" id="PF01738">
    <property type="entry name" value="DLH"/>
    <property type="match status" value="1"/>
</dbReference>
<dbReference type="InterPro" id="IPR002925">
    <property type="entry name" value="Dienelactn_hydro"/>
</dbReference>
<evidence type="ECO:0000313" key="3">
    <source>
        <dbReference type="Proteomes" id="UP000053095"/>
    </source>
</evidence>
<keyword evidence="3" id="KW-1185">Reference proteome</keyword>
<evidence type="ECO:0000259" key="1">
    <source>
        <dbReference type="Pfam" id="PF01738"/>
    </source>
</evidence>
<dbReference type="Gene3D" id="3.40.50.1820">
    <property type="entry name" value="alpha/beta hydrolase"/>
    <property type="match status" value="1"/>
</dbReference>
<gene>
    <name evidence="2" type="ORF">TCE0_047f17851</name>
</gene>
<accession>A0A0B8N4Z0</accession>
<name>A0A0B8N4Z0_TALPI</name>
<organism evidence="2 3">
    <name type="scientific">Talaromyces pinophilus</name>
    <name type="common">Penicillium pinophilum</name>
    <dbReference type="NCBI Taxonomy" id="128442"/>
    <lineage>
        <taxon>Eukaryota</taxon>
        <taxon>Fungi</taxon>
        <taxon>Dikarya</taxon>
        <taxon>Ascomycota</taxon>
        <taxon>Pezizomycotina</taxon>
        <taxon>Eurotiomycetes</taxon>
        <taxon>Eurotiomycetidae</taxon>
        <taxon>Eurotiales</taxon>
        <taxon>Trichocomaceae</taxon>
        <taxon>Talaromyces</taxon>
        <taxon>Talaromyces sect. Talaromyces</taxon>
    </lineage>
</organism>
<dbReference type="EMBL" id="DF933843">
    <property type="protein sequence ID" value="GAM43222.1"/>
    <property type="molecule type" value="Genomic_DNA"/>
</dbReference>
<sequence length="245" mass="27524">MESCCLKGFRWNSTPTGQETELAGLKCYRTGSDPKVAIMLIHDLYGWTFINTRLLADHLADEVGATVYVPDCFGGEQLPLEILLDQSQWNKLDLPGFMTRNSKAIREPEIFNFARALRSDHGFSSIGAIGFCFGGWASFRLGAKEVKLVDCISMAHPSLLEKREISEVAVPVQIMAPEHDSQFTEELKAFSNELIPTLGVAYDYQYFPGLTHGFATRGNPNDESEMQGMERAKNSAVMWFRQWLL</sequence>
<dbReference type="AlphaFoldDB" id="A0A0B8N4Z0"/>
<dbReference type="Proteomes" id="UP000053095">
    <property type="component" value="Unassembled WGS sequence"/>
</dbReference>
<evidence type="ECO:0000313" key="2">
    <source>
        <dbReference type="EMBL" id="GAM43222.1"/>
    </source>
</evidence>
<proteinExistence type="predicted"/>
<dbReference type="PANTHER" id="PTHR17630:SF55">
    <property type="entry name" value="DIENELACTONE HYDROLASE FAMILY PROTEIN (AFU_ORTHOLOGUE AFUA_1G01900)"/>
    <property type="match status" value="1"/>
</dbReference>